<dbReference type="RefSeq" id="WP_323580732.1">
    <property type="nucleotide sequence ID" value="NZ_JAYGOJ010000068.1"/>
</dbReference>
<name>A0ABU5W7C3_AERCA</name>
<dbReference type="Proteomes" id="UP001304847">
    <property type="component" value="Unassembled WGS sequence"/>
</dbReference>
<evidence type="ECO:0000259" key="1">
    <source>
        <dbReference type="Pfam" id="PF22707"/>
    </source>
</evidence>
<dbReference type="SUPFAM" id="SSF48452">
    <property type="entry name" value="TPR-like"/>
    <property type="match status" value="1"/>
</dbReference>
<protein>
    <recommendedName>
        <fullName evidence="1">TOTE conflict systems S1/CSD-like domain-containing protein</fullName>
    </recommendedName>
</protein>
<reference evidence="2 3" key="1">
    <citation type="submission" date="2023-12" db="EMBL/GenBank/DDBJ databases">
        <title>Characterization of antibiotic resistance in Aeromonas spp. in hospital effluent.</title>
        <authorList>
            <person name="Negoseki B.R.S."/>
            <person name="Krul D."/>
            <person name="Siqueira A.C."/>
            <person name="Almeida M."/>
            <person name="Mesa D."/>
            <person name="Conte D."/>
            <person name="Dalla-Costa L.M."/>
        </authorList>
    </citation>
    <scope>NUCLEOTIDE SEQUENCE [LARGE SCALE GENOMIC DNA]</scope>
    <source>
        <strain evidence="2 3">36v</strain>
    </source>
</reference>
<dbReference type="InterPro" id="IPR011990">
    <property type="entry name" value="TPR-like_helical_dom_sf"/>
</dbReference>
<proteinExistence type="predicted"/>
<dbReference type="InterPro" id="IPR054283">
    <property type="entry name" value="DUF7017"/>
</dbReference>
<dbReference type="EMBL" id="JAYGOJ010000068">
    <property type="protein sequence ID" value="MEA9436781.1"/>
    <property type="molecule type" value="Genomic_DNA"/>
</dbReference>
<dbReference type="Pfam" id="PF22860">
    <property type="entry name" value="DUF7017"/>
    <property type="match status" value="1"/>
</dbReference>
<keyword evidence="3" id="KW-1185">Reference proteome</keyword>
<comment type="caution">
    <text evidence="2">The sequence shown here is derived from an EMBL/GenBank/DDBJ whole genome shotgun (WGS) entry which is preliminary data.</text>
</comment>
<gene>
    <name evidence="2" type="ORF">VCX44_13405</name>
</gene>
<dbReference type="InterPro" id="IPR054427">
    <property type="entry name" value="S1CSD-TOTE-2"/>
</dbReference>
<evidence type="ECO:0000313" key="3">
    <source>
        <dbReference type="Proteomes" id="UP001304847"/>
    </source>
</evidence>
<evidence type="ECO:0000313" key="2">
    <source>
        <dbReference type="EMBL" id="MEA9436781.1"/>
    </source>
</evidence>
<organism evidence="2 3">
    <name type="scientific">Aeromonas caviae</name>
    <name type="common">Aeromonas punctata</name>
    <dbReference type="NCBI Taxonomy" id="648"/>
    <lineage>
        <taxon>Bacteria</taxon>
        <taxon>Pseudomonadati</taxon>
        <taxon>Pseudomonadota</taxon>
        <taxon>Gammaproteobacteria</taxon>
        <taxon>Aeromonadales</taxon>
        <taxon>Aeromonadaceae</taxon>
        <taxon>Aeromonas</taxon>
    </lineage>
</organism>
<sequence length="479" mass="54219">MSSGEIFALRKQKRYAEALDLARSEYPKNTADVWFLRAYAWALYDHAKEIVDRYEAKQLSPAALSGQLSPYMREFARMADALRGDSAFSQMLRLAGKVSKDWSEFLDFARWVGTEHFSDEDKKPFVNEAGKTVDSLHKRFIRAVCRETAAKAADPQSDQTLTEWGLGVLEQALRDEPNDQWLNYYQSKLHLGNGEPDLAIKRLTPVLRRQSRAAWPWVLLGEILEIEHPQDALTCYTHATQLAREEQEVAKVRIHLAQRLALVGRFNEAAHQANLALQYREQHAYKVPQELHQLLASDWYQDALANNSLQPLPKAESSARALLQQLDRQNLTYTRGVIDHINSEKGLSYIATGATTGIGLLHKKFPTVAGLLPGTVVEIGRAESDGHPLDWRMSEVQTIPGLCEIFSGTLDRQEGKTFAFIRTSRDDIFVAPEMAEAFTPGTQYDVTCQAIRRTNKQGKTGWRAVKFIEQEDQQLSADF</sequence>
<accession>A0ABU5W7C3</accession>
<dbReference type="Gene3D" id="1.25.40.10">
    <property type="entry name" value="Tetratricopeptide repeat domain"/>
    <property type="match status" value="1"/>
</dbReference>
<dbReference type="Pfam" id="PF22707">
    <property type="entry name" value="S1CSD-TOTE-2"/>
    <property type="match status" value="1"/>
</dbReference>
<feature type="domain" description="TOTE conflict systems S1/CSD-like" evidence="1">
    <location>
        <begin position="405"/>
        <end position="466"/>
    </location>
</feature>